<keyword evidence="5 8" id="KW-0812">Transmembrane</keyword>
<accession>A0ABP7PY53</accession>
<sequence length="250" mass="27132">MSELRNHIRQGFVLLLPVAVMVLPFGLAFSIAAQQAGLEDLAIVAMSMLVFAGASQFAALELWHSPVPWIPLALVVFAVNARHILMGASLYPALRQQPMAKRLLAIFLISDANWAFAMLQRHPVQQVGIVIGGGAALWVAWQFGTVAGLWIKTSQDTAYRFGLDAVMPLFFLILLFKQWAGRSDILPWVVAAAVAVTWQQLIGGHWYVLAGALAGGVIALFVPDHSEQRLLSTEAAGTDTTPEKNIHDSA</sequence>
<evidence type="ECO:0000313" key="10">
    <source>
        <dbReference type="Proteomes" id="UP001501337"/>
    </source>
</evidence>
<organism evidence="9 10">
    <name type="scientific">Allohahella marinimesophila</name>
    <dbReference type="NCBI Taxonomy" id="1054972"/>
    <lineage>
        <taxon>Bacteria</taxon>
        <taxon>Pseudomonadati</taxon>
        <taxon>Pseudomonadota</taxon>
        <taxon>Gammaproteobacteria</taxon>
        <taxon>Oceanospirillales</taxon>
        <taxon>Hahellaceae</taxon>
        <taxon>Allohahella</taxon>
    </lineage>
</organism>
<evidence type="ECO:0000256" key="4">
    <source>
        <dbReference type="ARBA" id="ARBA00022475"/>
    </source>
</evidence>
<dbReference type="Proteomes" id="UP001501337">
    <property type="component" value="Unassembled WGS sequence"/>
</dbReference>
<evidence type="ECO:0000256" key="5">
    <source>
        <dbReference type="ARBA" id="ARBA00022692"/>
    </source>
</evidence>
<evidence type="ECO:0000256" key="6">
    <source>
        <dbReference type="ARBA" id="ARBA00022989"/>
    </source>
</evidence>
<dbReference type="InterPro" id="IPR011606">
    <property type="entry name" value="Brnchd-chn_aa_trnsp_permease"/>
</dbReference>
<keyword evidence="7 8" id="KW-0472">Membrane</keyword>
<dbReference type="PANTHER" id="PTHR34979:SF1">
    <property type="entry name" value="INNER MEMBRANE PROTEIN YGAZ"/>
    <property type="match status" value="1"/>
</dbReference>
<evidence type="ECO:0000256" key="1">
    <source>
        <dbReference type="ARBA" id="ARBA00004651"/>
    </source>
</evidence>
<evidence type="ECO:0000313" key="9">
    <source>
        <dbReference type="EMBL" id="GAA3971986.1"/>
    </source>
</evidence>
<comment type="similarity">
    <text evidence="2">Belongs to the AzlC family.</text>
</comment>
<comment type="caution">
    <text evidence="9">The sequence shown here is derived from an EMBL/GenBank/DDBJ whole genome shotgun (WGS) entry which is preliminary data.</text>
</comment>
<gene>
    <name evidence="9" type="ORF">GCM10022278_31670</name>
</gene>
<feature type="transmembrane region" description="Helical" evidence="8">
    <location>
        <begin position="12"/>
        <end position="29"/>
    </location>
</feature>
<proteinExistence type="inferred from homology"/>
<keyword evidence="6 8" id="KW-1133">Transmembrane helix</keyword>
<evidence type="ECO:0000256" key="8">
    <source>
        <dbReference type="SAM" id="Phobius"/>
    </source>
</evidence>
<name>A0ABP7PY53_9GAMM</name>
<reference evidence="10" key="1">
    <citation type="journal article" date="2019" name="Int. J. Syst. Evol. Microbiol.">
        <title>The Global Catalogue of Microorganisms (GCM) 10K type strain sequencing project: providing services to taxonomists for standard genome sequencing and annotation.</title>
        <authorList>
            <consortium name="The Broad Institute Genomics Platform"/>
            <consortium name="The Broad Institute Genome Sequencing Center for Infectious Disease"/>
            <person name="Wu L."/>
            <person name="Ma J."/>
        </authorList>
    </citation>
    <scope>NUCLEOTIDE SEQUENCE [LARGE SCALE GENOMIC DNA]</scope>
    <source>
        <strain evidence="10">JCM 17555</strain>
    </source>
</reference>
<comment type="subcellular location">
    <subcellularLocation>
        <location evidence="1">Cell membrane</location>
        <topology evidence="1">Multi-pass membrane protein</topology>
    </subcellularLocation>
</comment>
<dbReference type="PANTHER" id="PTHR34979">
    <property type="entry name" value="INNER MEMBRANE PROTEIN YGAZ"/>
    <property type="match status" value="1"/>
</dbReference>
<dbReference type="RefSeq" id="WP_344808136.1">
    <property type="nucleotide sequence ID" value="NZ_BAABBO010000014.1"/>
</dbReference>
<feature type="transmembrane region" description="Helical" evidence="8">
    <location>
        <begin position="127"/>
        <end position="151"/>
    </location>
</feature>
<keyword evidence="4" id="KW-1003">Cell membrane</keyword>
<evidence type="ECO:0000256" key="2">
    <source>
        <dbReference type="ARBA" id="ARBA00010735"/>
    </source>
</evidence>
<protein>
    <submittedName>
        <fullName evidence="9">AzlC family ABC transporter permease</fullName>
    </submittedName>
</protein>
<feature type="transmembrane region" description="Helical" evidence="8">
    <location>
        <begin position="103"/>
        <end position="121"/>
    </location>
</feature>
<feature type="transmembrane region" description="Helical" evidence="8">
    <location>
        <begin position="69"/>
        <end position="91"/>
    </location>
</feature>
<dbReference type="Pfam" id="PF03591">
    <property type="entry name" value="AzlC"/>
    <property type="match status" value="1"/>
</dbReference>
<evidence type="ECO:0000256" key="3">
    <source>
        <dbReference type="ARBA" id="ARBA00022448"/>
    </source>
</evidence>
<feature type="transmembrane region" description="Helical" evidence="8">
    <location>
        <begin position="158"/>
        <end position="176"/>
    </location>
</feature>
<evidence type="ECO:0000256" key="7">
    <source>
        <dbReference type="ARBA" id="ARBA00023136"/>
    </source>
</evidence>
<dbReference type="EMBL" id="BAABBO010000014">
    <property type="protein sequence ID" value="GAA3971986.1"/>
    <property type="molecule type" value="Genomic_DNA"/>
</dbReference>
<keyword evidence="3" id="KW-0813">Transport</keyword>
<keyword evidence="10" id="KW-1185">Reference proteome</keyword>
<feature type="transmembrane region" description="Helical" evidence="8">
    <location>
        <begin position="204"/>
        <end position="222"/>
    </location>
</feature>